<name>A0A6S6Y3J7_9PROT</name>
<evidence type="ECO:0000256" key="1">
    <source>
        <dbReference type="SAM" id="MobiDB-lite"/>
    </source>
</evidence>
<keyword evidence="3" id="KW-1185">Reference proteome</keyword>
<dbReference type="Pfam" id="PF13479">
    <property type="entry name" value="AAA_24"/>
    <property type="match status" value="1"/>
</dbReference>
<evidence type="ECO:0000313" key="2">
    <source>
        <dbReference type="EMBL" id="CAB1367198.1"/>
    </source>
</evidence>
<gene>
    <name evidence="2" type="ORF">DENOEST_0026</name>
</gene>
<proteinExistence type="predicted"/>
<dbReference type="RefSeq" id="WP_145770291.1">
    <property type="nucleotide sequence ID" value="NZ_LR778301.1"/>
</dbReference>
<dbReference type="KEGG" id="doe:DENOEST_0026"/>
<dbReference type="EMBL" id="LR778301">
    <property type="protein sequence ID" value="CAB1367198.1"/>
    <property type="molecule type" value="Genomic_DNA"/>
</dbReference>
<dbReference type="OrthoDB" id="5947370at2"/>
<sequence>MALPIISADQRLSEKRCAKVALVGVPGAGKTSQIRTVDAERTLLVDTEAGDLSILDWAGDTLRPRTWPEFKDLVVFLAGPSPSASPEQAFSQAHFDHVCQKYGDPAQLAKYDTYFVDSLTVLSRMCLAWCKTQPAAFSEKTGKPDTRGAYGLLGTEMIGALTHLQHVRDKHVIYVCILEEKLDDFNRRVYQLQLEGAKTSAELPGVLDEVITLAILKADDGTPYRAFVTGADNAWGFPSKDRSGRLDPIEEPHLGKLIAKCLGRDAIARPAAPATAFSSASTPSPDFHASQE</sequence>
<dbReference type="Proteomes" id="UP000515733">
    <property type="component" value="Chromosome"/>
</dbReference>
<protein>
    <recommendedName>
        <fullName evidence="4">Phage related protein</fullName>
    </recommendedName>
</protein>
<accession>A0A6S6Y3J7</accession>
<dbReference type="AlphaFoldDB" id="A0A6S6Y3J7"/>
<evidence type="ECO:0000313" key="3">
    <source>
        <dbReference type="Proteomes" id="UP000515733"/>
    </source>
</evidence>
<organism evidence="2 3">
    <name type="scientific">Denitratisoma oestradiolicum</name>
    <dbReference type="NCBI Taxonomy" id="311182"/>
    <lineage>
        <taxon>Bacteria</taxon>
        <taxon>Pseudomonadati</taxon>
        <taxon>Pseudomonadota</taxon>
        <taxon>Betaproteobacteria</taxon>
        <taxon>Nitrosomonadales</taxon>
        <taxon>Sterolibacteriaceae</taxon>
        <taxon>Denitratisoma</taxon>
    </lineage>
</organism>
<reference evidence="2 3" key="1">
    <citation type="submission" date="2020-03" db="EMBL/GenBank/DDBJ databases">
        <authorList>
            <consortium name="Genoscope - CEA"/>
            <person name="William W."/>
        </authorList>
    </citation>
    <scope>NUCLEOTIDE SEQUENCE [LARGE SCALE GENOMIC DNA]</scope>
    <source>
        <strain evidence="3">DSM 16959</strain>
    </source>
</reference>
<feature type="region of interest" description="Disordered" evidence="1">
    <location>
        <begin position="273"/>
        <end position="292"/>
    </location>
</feature>
<evidence type="ECO:0008006" key="4">
    <source>
        <dbReference type="Google" id="ProtNLM"/>
    </source>
</evidence>